<dbReference type="AlphaFoldDB" id="A0A506Y8L0"/>
<dbReference type="SMART" id="SM00240">
    <property type="entry name" value="FHA"/>
    <property type="match status" value="1"/>
</dbReference>
<keyword evidence="1" id="KW-0597">Phosphoprotein</keyword>
<evidence type="ECO:0000256" key="1">
    <source>
        <dbReference type="ARBA" id="ARBA00022553"/>
    </source>
</evidence>
<organism evidence="5 6">
    <name type="scientific">Schumannella soli</name>
    <dbReference type="NCBI Taxonomy" id="2590779"/>
    <lineage>
        <taxon>Bacteria</taxon>
        <taxon>Bacillati</taxon>
        <taxon>Actinomycetota</taxon>
        <taxon>Actinomycetes</taxon>
        <taxon>Micrococcales</taxon>
        <taxon>Microbacteriaceae</taxon>
        <taxon>Schumannella</taxon>
    </lineage>
</organism>
<keyword evidence="3" id="KW-0472">Membrane</keyword>
<keyword evidence="3" id="KW-1133">Transmembrane helix</keyword>
<feature type="region of interest" description="Disordered" evidence="2">
    <location>
        <begin position="258"/>
        <end position="308"/>
    </location>
</feature>
<comment type="caution">
    <text evidence="5">The sequence shown here is derived from an EMBL/GenBank/DDBJ whole genome shotgun (WGS) entry which is preliminary data.</text>
</comment>
<dbReference type="CDD" id="cd00060">
    <property type="entry name" value="FHA"/>
    <property type="match status" value="1"/>
</dbReference>
<evidence type="ECO:0000256" key="2">
    <source>
        <dbReference type="SAM" id="MobiDB-lite"/>
    </source>
</evidence>
<feature type="transmembrane region" description="Helical" evidence="3">
    <location>
        <begin position="100"/>
        <end position="119"/>
    </location>
</feature>
<dbReference type="EMBL" id="VHQG01000001">
    <property type="protein sequence ID" value="TPW77830.1"/>
    <property type="molecule type" value="Genomic_DNA"/>
</dbReference>
<keyword evidence="3" id="KW-0812">Transmembrane</keyword>
<dbReference type="InterPro" id="IPR000253">
    <property type="entry name" value="FHA_dom"/>
</dbReference>
<feature type="compositionally biased region" description="Low complexity" evidence="2">
    <location>
        <begin position="366"/>
        <end position="380"/>
    </location>
</feature>
<reference evidence="5 6" key="1">
    <citation type="submission" date="2019-06" db="EMBL/GenBank/DDBJ databases">
        <authorList>
            <person name="Li F."/>
        </authorList>
    </citation>
    <scope>NUCLEOTIDE SEQUENCE [LARGE SCALE GENOMIC DNA]</scope>
    <source>
        <strain evidence="5 6">10F1D-1</strain>
    </source>
</reference>
<evidence type="ECO:0000256" key="3">
    <source>
        <dbReference type="SAM" id="Phobius"/>
    </source>
</evidence>
<dbReference type="InterPro" id="IPR008984">
    <property type="entry name" value="SMAD_FHA_dom_sf"/>
</dbReference>
<evidence type="ECO:0000313" key="5">
    <source>
        <dbReference type="EMBL" id="TPW77830.1"/>
    </source>
</evidence>
<feature type="region of interest" description="Disordered" evidence="2">
    <location>
        <begin position="333"/>
        <end position="396"/>
    </location>
</feature>
<proteinExistence type="predicted"/>
<protein>
    <submittedName>
        <fullName evidence="5">FHA domain-containing protein</fullName>
    </submittedName>
</protein>
<feature type="domain" description="FHA" evidence="4">
    <location>
        <begin position="485"/>
        <end position="537"/>
    </location>
</feature>
<evidence type="ECO:0000259" key="4">
    <source>
        <dbReference type="PROSITE" id="PS50006"/>
    </source>
</evidence>
<feature type="compositionally biased region" description="Low complexity" evidence="2">
    <location>
        <begin position="334"/>
        <end position="345"/>
    </location>
</feature>
<feature type="transmembrane region" description="Helical" evidence="3">
    <location>
        <begin position="68"/>
        <end position="88"/>
    </location>
</feature>
<dbReference type="SUPFAM" id="SSF49879">
    <property type="entry name" value="SMAD/FHA domain"/>
    <property type="match status" value="1"/>
</dbReference>
<name>A0A506Y8L0_9MICO</name>
<accession>A0A506Y8L0</accession>
<dbReference type="Gene3D" id="2.60.200.20">
    <property type="match status" value="1"/>
</dbReference>
<dbReference type="RefSeq" id="WP_141162355.1">
    <property type="nucleotide sequence ID" value="NZ_VHQG01000001.1"/>
</dbReference>
<feature type="compositionally biased region" description="Low complexity" evidence="2">
    <location>
        <begin position="294"/>
        <end position="308"/>
    </location>
</feature>
<dbReference type="OrthoDB" id="3637276at2"/>
<keyword evidence="6" id="KW-1185">Reference proteome</keyword>
<sequence>MSSSDATGIGVIGIVVSLISVLISVGVYVWLGLMLSKLFPHFGSEAWRGWVPVLNVAEILHIGGYSRLLVLLSFVPGGNIVVVIFTALSAHKIDQRLGKPTWYVVLALVLMPLWAMLLLRGLGGQSGSVAAGAGQQAWAGPGYGSGAGVGGAAAPGSASASGGSVAIPVPMTGAGSAPAPGYAGHDAYAGYGAQPAGAPGAESAPGSAPAPAAYGDPSGYGAYGQQPAYGQPSVPGQQSGYGQSSVGDAVDAALAAAAGHPGQPGAVSAPDWGQATTASAPAAPAPLIESPGFSVTSSSGAAPSSAAPVDGSIAAPAADGAGNYVITPPPGLVPPAASAAQQPVADEPSWATPPQAPVAGPHAPVADPQQPEPASAEPAPVADPGPSPWSRPPVVTVDPQAAVGGVGSAAGIVAPPAAGAAVASGVDPLGLGPVPGAPGSAAAPGVADEDDDDFGATIVVDPSATVRWELSLDDGPTYQLIGGTVVLGRKPAGTDPSVHYLAVRDATRTLSKVHARLDREGDTWRIRDLGSTNGVRVIEADGSEHPVPAGDGVLLAGRRFVLGRVAMHLDRLGGGSAAAEAAEAASRVESEWDTEDRS</sequence>
<feature type="region of interest" description="Disordered" evidence="2">
    <location>
        <begin position="196"/>
        <end position="245"/>
    </location>
</feature>
<evidence type="ECO:0000313" key="6">
    <source>
        <dbReference type="Proteomes" id="UP000316252"/>
    </source>
</evidence>
<gene>
    <name evidence="5" type="ORF">FJ657_04060</name>
</gene>
<dbReference type="Pfam" id="PF00498">
    <property type="entry name" value="FHA"/>
    <property type="match status" value="1"/>
</dbReference>
<feature type="compositionally biased region" description="Low complexity" evidence="2">
    <location>
        <begin position="275"/>
        <end position="286"/>
    </location>
</feature>
<feature type="compositionally biased region" description="Pro residues" evidence="2">
    <location>
        <begin position="381"/>
        <end position="391"/>
    </location>
</feature>
<dbReference type="PROSITE" id="PS50006">
    <property type="entry name" value="FHA_DOMAIN"/>
    <property type="match status" value="1"/>
</dbReference>
<dbReference type="Proteomes" id="UP000316252">
    <property type="component" value="Unassembled WGS sequence"/>
</dbReference>
<feature type="transmembrane region" description="Helical" evidence="3">
    <location>
        <begin position="6"/>
        <end position="31"/>
    </location>
</feature>